<organism evidence="1 3">
    <name type="scientific">Trichinella zimbabwensis</name>
    <dbReference type="NCBI Taxonomy" id="268475"/>
    <lineage>
        <taxon>Eukaryota</taxon>
        <taxon>Metazoa</taxon>
        <taxon>Ecdysozoa</taxon>
        <taxon>Nematoda</taxon>
        <taxon>Enoplea</taxon>
        <taxon>Dorylaimia</taxon>
        <taxon>Trichinellida</taxon>
        <taxon>Trichinellidae</taxon>
        <taxon>Trichinella</taxon>
    </lineage>
</organism>
<comment type="caution">
    <text evidence="1">The sequence shown here is derived from an EMBL/GenBank/DDBJ whole genome shotgun (WGS) entry which is preliminary data.</text>
</comment>
<gene>
    <name evidence="1" type="ORF">T11_13818</name>
    <name evidence="2" type="ORF">T11_8101</name>
</gene>
<name>A0A0V1GGS4_9BILA</name>
<dbReference type="EMBL" id="JYDP01002054">
    <property type="protein sequence ID" value="KRY97438.1"/>
    <property type="molecule type" value="Genomic_DNA"/>
</dbReference>
<protein>
    <submittedName>
        <fullName evidence="1">Uncharacterized protein</fullName>
    </submittedName>
</protein>
<dbReference type="AlphaFoldDB" id="A0A0V1GGS4"/>
<evidence type="ECO:0000313" key="3">
    <source>
        <dbReference type="Proteomes" id="UP000055024"/>
    </source>
</evidence>
<dbReference type="EMBL" id="JYDP01002115">
    <property type="protein sequence ID" value="KRY97344.1"/>
    <property type="molecule type" value="Genomic_DNA"/>
</dbReference>
<dbReference type="Proteomes" id="UP000055024">
    <property type="component" value="Unassembled WGS sequence"/>
</dbReference>
<sequence>MKKEFNNTLHFPRSTPFPFVNNYYHKIQHLKLIWEASLHYSELIENKVK</sequence>
<evidence type="ECO:0000313" key="2">
    <source>
        <dbReference type="EMBL" id="KRY97438.1"/>
    </source>
</evidence>
<proteinExistence type="predicted"/>
<keyword evidence="3" id="KW-1185">Reference proteome</keyword>
<accession>A0A0V1GGS4</accession>
<reference evidence="1 3" key="1">
    <citation type="submission" date="2015-01" db="EMBL/GenBank/DDBJ databases">
        <title>Evolution of Trichinella species and genotypes.</title>
        <authorList>
            <person name="Korhonen P.K."/>
            <person name="Edoardo P."/>
            <person name="Giuseppe L.R."/>
            <person name="Gasser R.B."/>
        </authorList>
    </citation>
    <scope>NUCLEOTIDE SEQUENCE [LARGE SCALE GENOMIC DNA]</scope>
    <source>
        <strain evidence="1">ISS1029</strain>
    </source>
</reference>
<evidence type="ECO:0000313" key="1">
    <source>
        <dbReference type="EMBL" id="KRY97344.1"/>
    </source>
</evidence>